<keyword evidence="2" id="KW-0809">Transit peptide</keyword>
<evidence type="ECO:0000259" key="9">
    <source>
        <dbReference type="PROSITE" id="PS01031"/>
    </source>
</evidence>
<evidence type="ECO:0000256" key="5">
    <source>
        <dbReference type="ARBA" id="ARBA00062444"/>
    </source>
</evidence>
<dbReference type="Gene3D" id="2.60.40.790">
    <property type="match status" value="1"/>
</dbReference>
<accession>A0A835KHX5</accession>
<reference evidence="10" key="1">
    <citation type="submission" date="2020-07" db="EMBL/GenBank/DDBJ databases">
        <title>Genome sequence and genetic diversity analysis of an under-domesticated orphan crop, white fonio (Digitaria exilis).</title>
        <authorList>
            <person name="Bennetzen J.L."/>
            <person name="Chen S."/>
            <person name="Ma X."/>
            <person name="Wang X."/>
            <person name="Yssel A.E.J."/>
            <person name="Chaluvadi S.R."/>
            <person name="Johnson M."/>
            <person name="Gangashetty P."/>
            <person name="Hamidou F."/>
            <person name="Sanogo M.D."/>
            <person name="Zwaenepoel A."/>
            <person name="Wallace J."/>
            <person name="Van De Peer Y."/>
            <person name="Van Deynze A."/>
        </authorList>
    </citation>
    <scope>NUCLEOTIDE SEQUENCE</scope>
    <source>
        <tissue evidence="10">Leaves</tissue>
    </source>
</reference>
<proteinExistence type="inferred from homology"/>
<keyword evidence="3" id="KW-0346">Stress response</keyword>
<evidence type="ECO:0000256" key="8">
    <source>
        <dbReference type="SAM" id="MobiDB-lite"/>
    </source>
</evidence>
<dbReference type="Proteomes" id="UP000636709">
    <property type="component" value="Unassembled WGS sequence"/>
</dbReference>
<comment type="similarity">
    <text evidence="6 7">Belongs to the small heat shock protein (HSP20) family.</text>
</comment>
<dbReference type="AlphaFoldDB" id="A0A835KHX5"/>
<dbReference type="GO" id="GO:0009408">
    <property type="term" value="P:response to heat"/>
    <property type="evidence" value="ECO:0007669"/>
    <property type="project" value="UniProtKB-ARBA"/>
</dbReference>
<feature type="region of interest" description="Disordered" evidence="8">
    <location>
        <begin position="293"/>
        <end position="312"/>
    </location>
</feature>
<comment type="subcellular location">
    <subcellularLocation>
        <location evidence="1">Mitochondrion</location>
    </subcellularLocation>
</comment>
<dbReference type="GO" id="GO:0005739">
    <property type="term" value="C:mitochondrion"/>
    <property type="evidence" value="ECO:0007669"/>
    <property type="project" value="UniProtKB-SubCell"/>
</dbReference>
<evidence type="ECO:0000256" key="7">
    <source>
        <dbReference type="RuleBase" id="RU003616"/>
    </source>
</evidence>
<sequence>MARSADYSVAAGACLVSYGSAASDGTERGEWAWAVRLTMGLVMLINFAHLIETAFLWPSSSSCWRASLARGQPAAVRRHSRLLWNVPLPQVLPEPSEFFFFFLPKQCRYIKLLHFPTASAQSITNQRLRKQINPGRGSVMASTVASRRVVPLVRALQKLLAAPSTASSLRQAAVAGGLRGYNTGVAQRRYEGGESEDDSVREYESRRGGRDYAAVPSLFSDVFRDPFSAPQSIGRLLSLVDDLAAAAPGRAGAMRRGWNAREDDEALHLRVDMPGLGKEHVKVWAEQNSLVIKGEGEKEEGEDETVSPPRYSSRIELSPDVYRMDKIKAEMKNGVLKVVVPKVKEEQRKDVFQVNIE</sequence>
<evidence type="ECO:0000256" key="2">
    <source>
        <dbReference type="ARBA" id="ARBA00022946"/>
    </source>
</evidence>
<dbReference type="PANTHER" id="PTHR46991:SF11">
    <property type="entry name" value="SMALL HEAT SHOCK PROTEIN HSPF"/>
    <property type="match status" value="1"/>
</dbReference>
<dbReference type="InterPro" id="IPR044656">
    <property type="entry name" value="HSP14.7/HSP23.5/HSP23.6-like"/>
</dbReference>
<evidence type="ECO:0000256" key="3">
    <source>
        <dbReference type="ARBA" id="ARBA00023016"/>
    </source>
</evidence>
<dbReference type="InterPro" id="IPR008978">
    <property type="entry name" value="HSP20-like_chaperone"/>
</dbReference>
<dbReference type="EMBL" id="JACEFO010001622">
    <property type="protein sequence ID" value="KAF8729869.1"/>
    <property type="molecule type" value="Genomic_DNA"/>
</dbReference>
<dbReference type="PROSITE" id="PS01031">
    <property type="entry name" value="SHSP"/>
    <property type="match status" value="1"/>
</dbReference>
<keyword evidence="11" id="KW-1185">Reference proteome</keyword>
<dbReference type="PANTHER" id="PTHR46991">
    <property type="entry name" value="23.5 KDA HEAT SHOCK PROTEIN, MITOCHONDRIAL"/>
    <property type="match status" value="1"/>
</dbReference>
<evidence type="ECO:0000313" key="10">
    <source>
        <dbReference type="EMBL" id="KAF8729869.1"/>
    </source>
</evidence>
<dbReference type="Pfam" id="PF00011">
    <property type="entry name" value="HSP20"/>
    <property type="match status" value="1"/>
</dbReference>
<name>A0A835KHX5_9POAL</name>
<dbReference type="FunFam" id="2.60.40.790:FF:000047">
    <property type="entry name" value="23.6 kDa heat shock protein mitochondrial"/>
    <property type="match status" value="1"/>
</dbReference>
<evidence type="ECO:0000256" key="4">
    <source>
        <dbReference type="ARBA" id="ARBA00023128"/>
    </source>
</evidence>
<evidence type="ECO:0000256" key="6">
    <source>
        <dbReference type="PROSITE-ProRule" id="PRU00285"/>
    </source>
</evidence>
<evidence type="ECO:0000313" key="11">
    <source>
        <dbReference type="Proteomes" id="UP000636709"/>
    </source>
</evidence>
<dbReference type="InterPro" id="IPR002068">
    <property type="entry name" value="A-crystallin/Hsp20_dom"/>
</dbReference>
<feature type="domain" description="SHSP" evidence="9">
    <location>
        <begin position="249"/>
        <end position="357"/>
    </location>
</feature>
<comment type="subunit">
    <text evidence="5">May form oligomeric structures.</text>
</comment>
<organism evidence="10 11">
    <name type="scientific">Digitaria exilis</name>
    <dbReference type="NCBI Taxonomy" id="1010633"/>
    <lineage>
        <taxon>Eukaryota</taxon>
        <taxon>Viridiplantae</taxon>
        <taxon>Streptophyta</taxon>
        <taxon>Embryophyta</taxon>
        <taxon>Tracheophyta</taxon>
        <taxon>Spermatophyta</taxon>
        <taxon>Magnoliopsida</taxon>
        <taxon>Liliopsida</taxon>
        <taxon>Poales</taxon>
        <taxon>Poaceae</taxon>
        <taxon>PACMAD clade</taxon>
        <taxon>Panicoideae</taxon>
        <taxon>Panicodae</taxon>
        <taxon>Paniceae</taxon>
        <taxon>Anthephorinae</taxon>
        <taxon>Digitaria</taxon>
    </lineage>
</organism>
<keyword evidence="4" id="KW-0496">Mitochondrion</keyword>
<gene>
    <name evidence="10" type="ORF">HU200_017328</name>
</gene>
<protein>
    <recommendedName>
        <fullName evidence="9">SHSP domain-containing protein</fullName>
    </recommendedName>
</protein>
<evidence type="ECO:0000256" key="1">
    <source>
        <dbReference type="ARBA" id="ARBA00004173"/>
    </source>
</evidence>
<dbReference type="SUPFAM" id="SSF49764">
    <property type="entry name" value="HSP20-like chaperones"/>
    <property type="match status" value="1"/>
</dbReference>
<dbReference type="OrthoDB" id="1431247at2759"/>
<comment type="caution">
    <text evidence="10">The sequence shown here is derived from an EMBL/GenBank/DDBJ whole genome shotgun (WGS) entry which is preliminary data.</text>
</comment>
<dbReference type="CDD" id="cd06464">
    <property type="entry name" value="ACD_sHsps-like"/>
    <property type="match status" value="1"/>
</dbReference>